<proteinExistence type="predicted"/>
<protein>
    <recommendedName>
        <fullName evidence="4">EamA domain-containing protein</fullName>
    </recommendedName>
</protein>
<feature type="transmembrane region" description="Helical" evidence="1">
    <location>
        <begin position="92"/>
        <end position="111"/>
    </location>
</feature>
<sequence>MWKIWARFPSAASLVVYAGTGWLQPLIVDYLRINDALPKVESDWPVLLPMLCNTLGMASLFFLHHPVCRTLSQQKKMSFRWSELPEGSHTRLVILTIIDFASGAVLMIGQLRISSNLFVVLYSSCTCWTALLSRFTLGKRLATMQWVGIFCVCAGLAGDALVSMALTEPGVSERGEVGASSFGMYAVLAGSLLHSLMFCMCESLLTASIPASVVCSTMGSGESIILALYHVYLLGPGSSSRFEAAGRSDCYLLLTYALLVVVCALHAAAFFSILGSMGATSSGVLKGLQV</sequence>
<dbReference type="SUPFAM" id="SSF103481">
    <property type="entry name" value="Multidrug resistance efflux transporter EmrE"/>
    <property type="match status" value="1"/>
</dbReference>
<evidence type="ECO:0000313" key="2">
    <source>
        <dbReference type="EMBL" id="CAD9381050.1"/>
    </source>
</evidence>
<evidence type="ECO:0000313" key="3">
    <source>
        <dbReference type="EMBL" id="CAD9381055.1"/>
    </source>
</evidence>
<feature type="transmembrane region" description="Helical" evidence="1">
    <location>
        <begin position="253"/>
        <end position="274"/>
    </location>
</feature>
<feature type="transmembrane region" description="Helical" evidence="1">
    <location>
        <begin position="47"/>
        <end position="71"/>
    </location>
</feature>
<dbReference type="EMBL" id="HBGS01008158">
    <property type="protein sequence ID" value="CAD9381050.1"/>
    <property type="molecule type" value="Transcribed_RNA"/>
</dbReference>
<name>A0A6U3R0H4_9STRA</name>
<evidence type="ECO:0008006" key="4">
    <source>
        <dbReference type="Google" id="ProtNLM"/>
    </source>
</evidence>
<feature type="transmembrane region" description="Helical" evidence="1">
    <location>
        <begin position="144"/>
        <end position="162"/>
    </location>
</feature>
<dbReference type="EMBL" id="HBGS01008160">
    <property type="protein sequence ID" value="CAD9381055.1"/>
    <property type="molecule type" value="Transcribed_RNA"/>
</dbReference>
<dbReference type="AlphaFoldDB" id="A0A6U3R0H4"/>
<feature type="transmembrane region" description="Helical" evidence="1">
    <location>
        <begin position="182"/>
        <end position="201"/>
    </location>
</feature>
<keyword evidence="1" id="KW-0472">Membrane</keyword>
<keyword evidence="1" id="KW-1133">Transmembrane helix</keyword>
<organism evidence="2">
    <name type="scientific">Octactis speculum</name>
    <dbReference type="NCBI Taxonomy" id="3111310"/>
    <lineage>
        <taxon>Eukaryota</taxon>
        <taxon>Sar</taxon>
        <taxon>Stramenopiles</taxon>
        <taxon>Ochrophyta</taxon>
        <taxon>Dictyochophyceae</taxon>
        <taxon>Dictyochales</taxon>
        <taxon>Dictyochaceae</taxon>
        <taxon>Octactis</taxon>
    </lineage>
</organism>
<evidence type="ECO:0000256" key="1">
    <source>
        <dbReference type="SAM" id="Phobius"/>
    </source>
</evidence>
<reference evidence="2" key="1">
    <citation type="submission" date="2021-01" db="EMBL/GenBank/DDBJ databases">
        <authorList>
            <person name="Corre E."/>
            <person name="Pelletier E."/>
            <person name="Niang G."/>
            <person name="Scheremetjew M."/>
            <person name="Finn R."/>
            <person name="Kale V."/>
            <person name="Holt S."/>
            <person name="Cochrane G."/>
            <person name="Meng A."/>
            <person name="Brown T."/>
            <person name="Cohen L."/>
        </authorList>
    </citation>
    <scope>NUCLEOTIDE SEQUENCE</scope>
    <source>
        <strain evidence="2">CCMP1381</strain>
    </source>
</reference>
<feature type="transmembrane region" description="Helical" evidence="1">
    <location>
        <begin position="117"/>
        <end position="137"/>
    </location>
</feature>
<gene>
    <name evidence="2" type="ORF">DSPE1174_LOCUS4255</name>
    <name evidence="3" type="ORF">DSPE1174_LOCUS4256</name>
</gene>
<accession>A0A6U3R0H4</accession>
<keyword evidence="1" id="KW-0812">Transmembrane</keyword>
<feature type="transmembrane region" description="Helical" evidence="1">
    <location>
        <begin position="213"/>
        <end position="233"/>
    </location>
</feature>
<dbReference type="InterPro" id="IPR037185">
    <property type="entry name" value="EmrE-like"/>
</dbReference>